<sequence length="111" mass="12656">MDSLDMIQLRINTKSCVLSKVTTFREGTSKHEWRNIKIQDDIYPPRSNGVCINGIIYYIGGTFPTTSGLVLGRFDVRFERFDHIQMPLAVKVNQLEELNLVNYQGKLGCTS</sequence>
<name>A0A8X7WBQ1_BRACI</name>
<feature type="domain" description="F-box associated beta-propeller type 3" evidence="1">
    <location>
        <begin position="19"/>
        <end position="110"/>
    </location>
</feature>
<accession>A0A8X7WBQ1</accession>
<keyword evidence="3" id="KW-1185">Reference proteome</keyword>
<dbReference type="InterPro" id="IPR017451">
    <property type="entry name" value="F-box-assoc_interact_dom"/>
</dbReference>
<dbReference type="AlphaFoldDB" id="A0A8X7WBQ1"/>
<evidence type="ECO:0000259" key="1">
    <source>
        <dbReference type="Pfam" id="PF08268"/>
    </source>
</evidence>
<comment type="caution">
    <text evidence="2">The sequence shown here is derived from an EMBL/GenBank/DDBJ whole genome shotgun (WGS) entry which is preliminary data.</text>
</comment>
<gene>
    <name evidence="2" type="ORF">Bca52824_009704</name>
</gene>
<dbReference type="InterPro" id="IPR013187">
    <property type="entry name" value="F-box-assoc_dom_typ3"/>
</dbReference>
<dbReference type="Proteomes" id="UP000886595">
    <property type="component" value="Unassembled WGS sequence"/>
</dbReference>
<dbReference type="EMBL" id="JAAMPC010000002">
    <property type="protein sequence ID" value="KAG2326976.1"/>
    <property type="molecule type" value="Genomic_DNA"/>
</dbReference>
<reference evidence="2 3" key="1">
    <citation type="submission" date="2020-02" db="EMBL/GenBank/DDBJ databases">
        <authorList>
            <person name="Ma Q."/>
            <person name="Huang Y."/>
            <person name="Song X."/>
            <person name="Pei D."/>
        </authorList>
    </citation>
    <scope>NUCLEOTIDE SEQUENCE [LARGE SCALE GENOMIC DNA]</scope>
    <source>
        <strain evidence="2">Sxm20200214</strain>
        <tissue evidence="2">Leaf</tissue>
    </source>
</reference>
<protein>
    <recommendedName>
        <fullName evidence="1">F-box associated beta-propeller type 3 domain-containing protein</fullName>
    </recommendedName>
</protein>
<dbReference type="PANTHER" id="PTHR31111">
    <property type="entry name" value="BNAA05G37150D PROTEIN-RELATED"/>
    <property type="match status" value="1"/>
</dbReference>
<dbReference type="NCBIfam" id="TIGR01640">
    <property type="entry name" value="F_box_assoc_1"/>
    <property type="match status" value="1"/>
</dbReference>
<dbReference type="OrthoDB" id="1112484at2759"/>
<organism evidence="2 3">
    <name type="scientific">Brassica carinata</name>
    <name type="common">Ethiopian mustard</name>
    <name type="synonym">Abyssinian cabbage</name>
    <dbReference type="NCBI Taxonomy" id="52824"/>
    <lineage>
        <taxon>Eukaryota</taxon>
        <taxon>Viridiplantae</taxon>
        <taxon>Streptophyta</taxon>
        <taxon>Embryophyta</taxon>
        <taxon>Tracheophyta</taxon>
        <taxon>Spermatophyta</taxon>
        <taxon>Magnoliopsida</taxon>
        <taxon>eudicotyledons</taxon>
        <taxon>Gunneridae</taxon>
        <taxon>Pentapetalae</taxon>
        <taxon>rosids</taxon>
        <taxon>malvids</taxon>
        <taxon>Brassicales</taxon>
        <taxon>Brassicaceae</taxon>
        <taxon>Brassiceae</taxon>
        <taxon>Brassica</taxon>
    </lineage>
</organism>
<proteinExistence type="predicted"/>
<dbReference type="Pfam" id="PF08268">
    <property type="entry name" value="FBA_3"/>
    <property type="match status" value="1"/>
</dbReference>
<evidence type="ECO:0000313" key="3">
    <source>
        <dbReference type="Proteomes" id="UP000886595"/>
    </source>
</evidence>
<dbReference type="PANTHER" id="PTHR31111:SF125">
    <property type="entry name" value="F-BOX PROTEIN CPR30-LIKE"/>
    <property type="match status" value="1"/>
</dbReference>
<evidence type="ECO:0000313" key="2">
    <source>
        <dbReference type="EMBL" id="KAG2326976.1"/>
    </source>
</evidence>